<dbReference type="Pfam" id="PF08239">
    <property type="entry name" value="SH3_3"/>
    <property type="match status" value="3"/>
</dbReference>
<evidence type="ECO:0000256" key="1">
    <source>
        <dbReference type="ARBA" id="ARBA00022801"/>
    </source>
</evidence>
<dbReference type="EMBL" id="AZGA01000052">
    <property type="protein sequence ID" value="KRM33466.1"/>
    <property type="molecule type" value="Genomic_DNA"/>
</dbReference>
<dbReference type="SUPFAM" id="SSF53187">
    <property type="entry name" value="Zn-dependent exopeptidases"/>
    <property type="match status" value="1"/>
</dbReference>
<dbReference type="InterPro" id="IPR017293">
    <property type="entry name" value="N-acetylmuramoyl-L-ala_amidase"/>
</dbReference>
<keyword evidence="6" id="KW-1185">Reference proteome</keyword>
<dbReference type="Pfam" id="PF01520">
    <property type="entry name" value="Amidase_3"/>
    <property type="match status" value="1"/>
</dbReference>
<gene>
    <name evidence="5" type="ORF">FC83_GL002857</name>
</gene>
<dbReference type="STRING" id="1423734.FC83_GL002857"/>
<feature type="domain" description="SH3b" evidence="4">
    <location>
        <begin position="37"/>
        <end position="99"/>
    </location>
</feature>
<dbReference type="GO" id="GO:0008745">
    <property type="term" value="F:N-acetylmuramoyl-L-alanine amidase activity"/>
    <property type="evidence" value="ECO:0007669"/>
    <property type="project" value="InterPro"/>
</dbReference>
<evidence type="ECO:0000313" key="5">
    <source>
        <dbReference type="EMBL" id="KRM33466.1"/>
    </source>
</evidence>
<evidence type="ECO:0000256" key="2">
    <source>
        <dbReference type="ARBA" id="ARBA00023316"/>
    </source>
</evidence>
<protein>
    <submittedName>
        <fullName evidence="5">N-acetylmuramoyl-L-alanine amidase family protein</fullName>
    </submittedName>
</protein>
<dbReference type="GO" id="GO:0030288">
    <property type="term" value="C:outer membrane-bounded periplasmic space"/>
    <property type="evidence" value="ECO:0007669"/>
    <property type="project" value="TreeGrafter"/>
</dbReference>
<dbReference type="InterPro" id="IPR050695">
    <property type="entry name" value="N-acetylmuramoyl_amidase_3"/>
</dbReference>
<dbReference type="SMART" id="SM00287">
    <property type="entry name" value="SH3b"/>
    <property type="match status" value="3"/>
</dbReference>
<proteinExistence type="predicted"/>
<feature type="chain" id="PRO_5006413412" evidence="3">
    <location>
        <begin position="36"/>
        <end position="440"/>
    </location>
</feature>
<dbReference type="Gene3D" id="2.30.30.40">
    <property type="entry name" value="SH3 Domains"/>
    <property type="match status" value="3"/>
</dbReference>
<evidence type="ECO:0000259" key="4">
    <source>
        <dbReference type="PROSITE" id="PS51781"/>
    </source>
</evidence>
<dbReference type="Gene3D" id="3.40.630.40">
    <property type="entry name" value="Zn-dependent exopeptidases"/>
    <property type="match status" value="1"/>
</dbReference>
<evidence type="ECO:0000313" key="6">
    <source>
        <dbReference type="Proteomes" id="UP000051236"/>
    </source>
</evidence>
<keyword evidence="1" id="KW-0378">Hydrolase</keyword>
<dbReference type="PATRIC" id="fig|1423734.3.peg.2905"/>
<accession>A0A0R1XTM1</accession>
<keyword evidence="2" id="KW-0961">Cell wall biogenesis/degradation</keyword>
<dbReference type="CDD" id="cd02696">
    <property type="entry name" value="MurNAc-LAA"/>
    <property type="match status" value="1"/>
</dbReference>
<dbReference type="eggNOG" id="COG0860">
    <property type="taxonomic scope" value="Bacteria"/>
</dbReference>
<dbReference type="InterPro" id="IPR003646">
    <property type="entry name" value="SH3-like_bac-type"/>
</dbReference>
<feature type="signal peptide" evidence="3">
    <location>
        <begin position="1"/>
        <end position="35"/>
    </location>
</feature>
<dbReference type="PANTHER" id="PTHR30404:SF7">
    <property type="entry name" value="CELL WALL AMIDASE LYTH-RELATED"/>
    <property type="match status" value="1"/>
</dbReference>
<dbReference type="PANTHER" id="PTHR30404">
    <property type="entry name" value="N-ACETYLMURAMOYL-L-ALANINE AMIDASE"/>
    <property type="match status" value="1"/>
</dbReference>
<organism evidence="5 6">
    <name type="scientific">Agrilactobacillus composti DSM 18527 = JCM 14202</name>
    <dbReference type="NCBI Taxonomy" id="1423734"/>
    <lineage>
        <taxon>Bacteria</taxon>
        <taxon>Bacillati</taxon>
        <taxon>Bacillota</taxon>
        <taxon>Bacilli</taxon>
        <taxon>Lactobacillales</taxon>
        <taxon>Lactobacillaceae</taxon>
        <taxon>Agrilactobacillus</taxon>
    </lineage>
</organism>
<dbReference type="GO" id="GO:0009253">
    <property type="term" value="P:peptidoglycan catabolic process"/>
    <property type="evidence" value="ECO:0007669"/>
    <property type="project" value="InterPro"/>
</dbReference>
<name>A0A0R1XTM1_9LACO</name>
<dbReference type="Proteomes" id="UP000051236">
    <property type="component" value="Unassembled WGS sequence"/>
</dbReference>
<dbReference type="eggNOG" id="COG3807">
    <property type="taxonomic scope" value="Bacteria"/>
</dbReference>
<dbReference type="InterPro" id="IPR002508">
    <property type="entry name" value="MurNAc-LAA_cat"/>
</dbReference>
<dbReference type="AlphaFoldDB" id="A0A0R1XTM1"/>
<feature type="domain" description="SH3b" evidence="4">
    <location>
        <begin position="186"/>
        <end position="250"/>
    </location>
</feature>
<dbReference type="PROSITE" id="PS51781">
    <property type="entry name" value="SH3B"/>
    <property type="match status" value="2"/>
</dbReference>
<reference evidence="5 6" key="1">
    <citation type="journal article" date="2015" name="Genome Announc.">
        <title>Expanding the biotechnology potential of lactobacilli through comparative genomics of 213 strains and associated genera.</title>
        <authorList>
            <person name="Sun Z."/>
            <person name="Harris H.M."/>
            <person name="McCann A."/>
            <person name="Guo C."/>
            <person name="Argimon S."/>
            <person name="Zhang W."/>
            <person name="Yang X."/>
            <person name="Jeffery I.B."/>
            <person name="Cooney J.C."/>
            <person name="Kagawa T.F."/>
            <person name="Liu W."/>
            <person name="Song Y."/>
            <person name="Salvetti E."/>
            <person name="Wrobel A."/>
            <person name="Rasinkangas P."/>
            <person name="Parkhill J."/>
            <person name="Rea M.C."/>
            <person name="O'Sullivan O."/>
            <person name="Ritari J."/>
            <person name="Douillard F.P."/>
            <person name="Paul Ross R."/>
            <person name="Yang R."/>
            <person name="Briner A.E."/>
            <person name="Felis G.E."/>
            <person name="de Vos W.M."/>
            <person name="Barrangou R."/>
            <person name="Klaenhammer T.R."/>
            <person name="Caufield P.W."/>
            <person name="Cui Y."/>
            <person name="Zhang H."/>
            <person name="O'Toole P.W."/>
        </authorList>
    </citation>
    <scope>NUCLEOTIDE SEQUENCE [LARGE SCALE GENOMIC DNA]</scope>
    <source>
        <strain evidence="5 6">DSM 18527</strain>
    </source>
</reference>
<comment type="caution">
    <text evidence="5">The sequence shown here is derived from an EMBL/GenBank/DDBJ whole genome shotgun (WGS) entry which is preliminary data.</text>
</comment>
<keyword evidence="3" id="KW-0732">Signal</keyword>
<dbReference type="GO" id="GO:0071555">
    <property type="term" value="P:cell wall organization"/>
    <property type="evidence" value="ECO:0007669"/>
    <property type="project" value="UniProtKB-KW"/>
</dbReference>
<dbReference type="PIRSF" id="PIRSF037846">
    <property type="entry name" value="Autolysin_YrvJ_prd"/>
    <property type="match status" value="1"/>
</dbReference>
<dbReference type="SMART" id="SM00646">
    <property type="entry name" value="Ami_3"/>
    <property type="match status" value="1"/>
</dbReference>
<evidence type="ECO:0000256" key="3">
    <source>
        <dbReference type="SAM" id="SignalP"/>
    </source>
</evidence>
<sequence length="440" mass="47801">MMTVNVNRHFFKKYFNMLLIAVALIFASSAAVVLADQNKIEVKASIVNVRTGPGLAYDVLDKVKSGTQLDIMGEKNGWYQVRLNMDKIGWVASWLVDNTEIGLNTSHQVAKLNTSNVPIYQQADANSTVLGTGSVNASVTVLYTTNGWTQIKYNQSVGWVRSTQLNVSSASTTQAQSAASTSDSGQTVTMLTTNQDDTKLRSTPNANGTIVTVLSNDTPLTYIKTSGQWYQAKTSTGQTGYVANWVVTKRDVNTAPIVKPTSLSKATIVLDPGHGGSDSGAVSASGKFEKTYTLKVVEMVAAKLREAGANVVLTRSTDTTVDLAKRPKIANSINADAFVSFHFDSTQTNNDASGITTYYYNTKKDSALAKTMSQNLSRLPLPNKGTMYGNFQVLRDNDRPAILMELGYINTAKDFKAISSEQYQEAVAEAVYKGLNQYFQ</sequence>